<feature type="transmembrane region" description="Helical" evidence="1">
    <location>
        <begin position="173"/>
        <end position="195"/>
    </location>
</feature>
<keyword evidence="3" id="KW-1185">Reference proteome</keyword>
<feature type="transmembrane region" description="Helical" evidence="1">
    <location>
        <begin position="239"/>
        <end position="263"/>
    </location>
</feature>
<dbReference type="RefSeq" id="WP_013267218.1">
    <property type="nucleotide sequence ID" value="NC_014374.1"/>
</dbReference>
<dbReference type="KEGG" id="asc:ASAC_1301"/>
<dbReference type="GeneID" id="9499557"/>
<feature type="transmembrane region" description="Helical" evidence="1">
    <location>
        <begin position="215"/>
        <end position="233"/>
    </location>
</feature>
<gene>
    <name evidence="2" type="ordered locus">ASAC_1301</name>
</gene>
<dbReference type="HOGENOM" id="CLU_996122_0_0_2"/>
<dbReference type="OrthoDB" id="37156at2157"/>
<keyword evidence="1" id="KW-1133">Transmembrane helix</keyword>
<feature type="transmembrane region" description="Helical" evidence="1">
    <location>
        <begin position="63"/>
        <end position="87"/>
    </location>
</feature>
<dbReference type="InterPro" id="IPR008910">
    <property type="entry name" value="MSC_TM_helix"/>
</dbReference>
<proteinExistence type="predicted"/>
<dbReference type="AlphaFoldDB" id="D9Q318"/>
<name>D9Q318_ACIS3</name>
<accession>D9Q318</accession>
<evidence type="ECO:0000256" key="1">
    <source>
        <dbReference type="SAM" id="Phobius"/>
    </source>
</evidence>
<dbReference type="Pfam" id="PF05552">
    <property type="entry name" value="MS_channel_1st_1"/>
    <property type="match status" value="1"/>
</dbReference>
<reference evidence="2 3" key="1">
    <citation type="journal article" date="2010" name="Appl. Environ. Microbiol.">
        <title>The genome sequence of the crenarchaeon Acidilobus saccharovorans supports a new order, Acidilobales, and suggests an important ecological role in terrestrial acidic hot springs.</title>
        <authorList>
            <person name="Mardanov A.V."/>
            <person name="Svetlitchnyi V.A."/>
            <person name="Beletsky A.V."/>
            <person name="Prokofeva M.I."/>
            <person name="Bonch-Osmolovskaya E.A."/>
            <person name="Ravin N.V."/>
            <person name="Skryabin K.G."/>
        </authorList>
    </citation>
    <scope>NUCLEOTIDE SEQUENCE [LARGE SCALE GENOMIC DNA]</scope>
    <source>
        <strain evidence="3">DSM 16705 / JCM 18335 / VKM B-2471 / 345-15</strain>
    </source>
</reference>
<keyword evidence="1" id="KW-0472">Membrane</keyword>
<dbReference type="Proteomes" id="UP000000346">
    <property type="component" value="Chromosome"/>
</dbReference>
<feature type="transmembrane region" description="Helical" evidence="1">
    <location>
        <begin position="145"/>
        <end position="167"/>
    </location>
</feature>
<organism evidence="2 3">
    <name type="scientific">Acidilobus saccharovorans (strain DSM 16705 / JCM 18335 / VKM B-2471 / 345-15)</name>
    <dbReference type="NCBI Taxonomy" id="666510"/>
    <lineage>
        <taxon>Archaea</taxon>
        <taxon>Thermoproteota</taxon>
        <taxon>Thermoprotei</taxon>
        <taxon>Acidilobales</taxon>
        <taxon>Acidilobaceae</taxon>
        <taxon>Acidilobus</taxon>
    </lineage>
</organism>
<protein>
    <submittedName>
        <fullName evidence="2">Uncharacterized protein</fullName>
    </submittedName>
</protein>
<keyword evidence="1" id="KW-0812">Transmembrane</keyword>
<evidence type="ECO:0000313" key="2">
    <source>
        <dbReference type="EMBL" id="ADL19706.1"/>
    </source>
</evidence>
<dbReference type="InParanoid" id="D9Q318"/>
<dbReference type="EMBL" id="CP001742">
    <property type="protein sequence ID" value="ADL19706.1"/>
    <property type="molecule type" value="Genomic_DNA"/>
</dbReference>
<feature type="transmembrane region" description="Helical" evidence="1">
    <location>
        <begin position="20"/>
        <end position="42"/>
    </location>
</feature>
<evidence type="ECO:0000313" key="3">
    <source>
        <dbReference type="Proteomes" id="UP000000346"/>
    </source>
</evidence>
<sequence length="271" mass="29474">MSGVLSTLSYALTQSLPSIIEFIIIEFIIIVVIGVVVAYAVAAVLRRVLNLRFFAQYPDVANLLGLSVGAVKAFIILISLAIGFSVLKLGMATVYMTEIANYLPSLAGAIVLLTLGIALVNILVDYMQKQVGGSGNPFFGAIFNVLKFGLYAVIITVAAQLAIFYWIKFINPYLFYDIIIASVILVATLSITDTVVDNLLKSHPELKDLAGYGRFLLYVVFLLIAIAVIVQPFSNVTSIIYAFSWGFAIAFAIAVIPLVYMLIKRVSKELA</sequence>
<dbReference type="eggNOG" id="arCOG01572">
    <property type="taxonomic scope" value="Archaea"/>
</dbReference>
<feature type="transmembrane region" description="Helical" evidence="1">
    <location>
        <begin position="99"/>
        <end position="124"/>
    </location>
</feature>